<feature type="region of interest" description="Disordered" evidence="1">
    <location>
        <begin position="31"/>
        <end position="59"/>
    </location>
</feature>
<evidence type="ECO:0000256" key="1">
    <source>
        <dbReference type="SAM" id="MobiDB-lite"/>
    </source>
</evidence>
<feature type="compositionally biased region" description="Polar residues" evidence="1">
    <location>
        <begin position="33"/>
        <end position="44"/>
    </location>
</feature>
<dbReference type="Proteomes" id="UP000237271">
    <property type="component" value="Unassembled WGS sequence"/>
</dbReference>
<dbReference type="EMBL" id="NCKW01006411">
    <property type="protein sequence ID" value="POM71779.1"/>
    <property type="molecule type" value="Genomic_DNA"/>
</dbReference>
<sequence length="59" mass="6502">MAKYRATHEEHWTHLQGASAAIAITDVAEQTDECSPSLTPSSAEQVDEQSRFLKTSLVK</sequence>
<protein>
    <submittedName>
        <fullName evidence="2">Uncharacterized protein</fullName>
    </submittedName>
</protein>
<gene>
    <name evidence="2" type="ORF">PHPALM_11607</name>
</gene>
<reference evidence="2 3" key="1">
    <citation type="journal article" date="2017" name="Genome Biol. Evol.">
        <title>Phytophthora megakarya and P. palmivora, closely related causal agents of cacao black pod rot, underwent increases in genome sizes and gene numbers by different mechanisms.</title>
        <authorList>
            <person name="Ali S.S."/>
            <person name="Shao J."/>
            <person name="Lary D.J."/>
            <person name="Kronmiller B."/>
            <person name="Shen D."/>
            <person name="Strem M.D."/>
            <person name="Amoako-Attah I."/>
            <person name="Akrofi A.Y."/>
            <person name="Begoude B.A."/>
            <person name="Ten Hoopen G.M."/>
            <person name="Coulibaly K."/>
            <person name="Kebe B.I."/>
            <person name="Melnick R.L."/>
            <person name="Guiltinan M.J."/>
            <person name="Tyler B.M."/>
            <person name="Meinhardt L.W."/>
            <person name="Bailey B.A."/>
        </authorList>
    </citation>
    <scope>NUCLEOTIDE SEQUENCE [LARGE SCALE GENOMIC DNA]</scope>
    <source>
        <strain evidence="3">sbr112.9</strain>
    </source>
</reference>
<evidence type="ECO:0000313" key="3">
    <source>
        <dbReference type="Proteomes" id="UP000237271"/>
    </source>
</evidence>
<accession>A0A2P4Y240</accession>
<evidence type="ECO:0000313" key="2">
    <source>
        <dbReference type="EMBL" id="POM71779.1"/>
    </source>
</evidence>
<dbReference type="AlphaFoldDB" id="A0A2P4Y240"/>
<comment type="caution">
    <text evidence="2">The sequence shown here is derived from an EMBL/GenBank/DDBJ whole genome shotgun (WGS) entry which is preliminary data.</text>
</comment>
<proteinExistence type="predicted"/>
<organism evidence="2 3">
    <name type="scientific">Phytophthora palmivora</name>
    <dbReference type="NCBI Taxonomy" id="4796"/>
    <lineage>
        <taxon>Eukaryota</taxon>
        <taxon>Sar</taxon>
        <taxon>Stramenopiles</taxon>
        <taxon>Oomycota</taxon>
        <taxon>Peronosporomycetes</taxon>
        <taxon>Peronosporales</taxon>
        <taxon>Peronosporaceae</taxon>
        <taxon>Phytophthora</taxon>
    </lineage>
</organism>
<keyword evidence="3" id="KW-1185">Reference proteome</keyword>
<name>A0A2P4Y240_9STRA</name>